<dbReference type="PANTHER" id="PTHR42730">
    <property type="entry name" value="2-OXOGLUTARATE SYNTHASE SUBUNIT KORC"/>
    <property type="match status" value="1"/>
</dbReference>
<dbReference type="Proteomes" id="UP000694308">
    <property type="component" value="Unassembled WGS sequence"/>
</dbReference>
<accession>A0A949THM4</accession>
<evidence type="ECO:0000259" key="1">
    <source>
        <dbReference type="Pfam" id="PF01558"/>
    </source>
</evidence>
<feature type="domain" description="Pyruvate/ketoisovalerate oxidoreductase catalytic" evidence="1">
    <location>
        <begin position="13"/>
        <end position="176"/>
    </location>
</feature>
<dbReference type="InterPro" id="IPR052554">
    <property type="entry name" value="2-oxoglutarate_synth_KorC"/>
</dbReference>
<evidence type="ECO:0000313" key="3">
    <source>
        <dbReference type="Proteomes" id="UP000694308"/>
    </source>
</evidence>
<comment type="caution">
    <text evidence="2">The sequence shown here is derived from an EMBL/GenBank/DDBJ whole genome shotgun (WGS) entry which is preliminary data.</text>
</comment>
<dbReference type="RefSeq" id="WP_218319994.1">
    <property type="nucleotide sequence ID" value="NZ_JAEEGC010000035.1"/>
</dbReference>
<gene>
    <name evidence="2" type="ORF">I6U48_08560</name>
</gene>
<dbReference type="GO" id="GO:0016903">
    <property type="term" value="F:oxidoreductase activity, acting on the aldehyde or oxo group of donors"/>
    <property type="evidence" value="ECO:0007669"/>
    <property type="project" value="InterPro"/>
</dbReference>
<evidence type="ECO:0000313" key="2">
    <source>
        <dbReference type="EMBL" id="MBV7272964.1"/>
    </source>
</evidence>
<organism evidence="2 3">
    <name type="scientific">Clostridium thailandense</name>
    <dbReference type="NCBI Taxonomy" id="2794346"/>
    <lineage>
        <taxon>Bacteria</taxon>
        <taxon>Bacillati</taxon>
        <taxon>Bacillota</taxon>
        <taxon>Clostridia</taxon>
        <taxon>Eubacteriales</taxon>
        <taxon>Clostridiaceae</taxon>
        <taxon>Clostridium</taxon>
    </lineage>
</organism>
<dbReference type="EMBL" id="JAEEGC010000035">
    <property type="protein sequence ID" value="MBV7272964.1"/>
    <property type="molecule type" value="Genomic_DNA"/>
</dbReference>
<dbReference type="PANTHER" id="PTHR42730:SF1">
    <property type="entry name" value="2-OXOGLUTARATE SYNTHASE SUBUNIT KORC"/>
    <property type="match status" value="1"/>
</dbReference>
<name>A0A949THM4_9CLOT</name>
<keyword evidence="3" id="KW-1185">Reference proteome</keyword>
<dbReference type="InterPro" id="IPR019752">
    <property type="entry name" value="Pyrv/ketoisovalerate_OxRed_cat"/>
</dbReference>
<proteinExistence type="predicted"/>
<sequence>MGHRYEIILSGVGGQGLITSGSILGQAAVIHENMNASLTSSYGVETRGTFTKSDVIISEDQIYYPEVLKADIILTLAPVAYNKYVSTLNKDTILIYDSSLVSEIKKPQGKQYGYPITELALELGSEKVTNIIAIGIIVRKTGVLKRKSVIEVLKDKFSKKEKIQKLNILAFEKGFEME</sequence>
<dbReference type="Pfam" id="PF01558">
    <property type="entry name" value="POR"/>
    <property type="match status" value="1"/>
</dbReference>
<protein>
    <submittedName>
        <fullName evidence="2">2-oxoacid:acceptor oxidoreductase family protein</fullName>
    </submittedName>
</protein>
<reference evidence="2" key="1">
    <citation type="submission" date="2020-12" db="EMBL/GenBank/DDBJ databases">
        <title>Clostridium thailandense sp. nov., a novel acetogenic bacterium isolated from peat land soil in Thailand.</title>
        <authorList>
            <person name="Chaikitkaew S."/>
            <person name="Birkeland N.K."/>
        </authorList>
    </citation>
    <scope>NUCLEOTIDE SEQUENCE</scope>
    <source>
        <strain evidence="2">PL3</strain>
    </source>
</reference>
<dbReference type="AlphaFoldDB" id="A0A949THM4"/>